<evidence type="ECO:0000313" key="2">
    <source>
        <dbReference type="EMBL" id="GFP35520.1"/>
    </source>
</evidence>
<accession>A0A6V8PTP9</accession>
<protein>
    <submittedName>
        <fullName evidence="2">Uncharacterized protein</fullName>
    </submittedName>
</protein>
<name>A0A6V8PTP9_9ACTN</name>
<comment type="caution">
    <text evidence="2">The sequence shown here is derived from an EMBL/GenBank/DDBJ whole genome shotgun (WGS) entry which is preliminary data.</text>
</comment>
<organism evidence="2 3">
    <name type="scientific">Candidatus Hakubella thermalkaliphila</name>
    <dbReference type="NCBI Taxonomy" id="2754717"/>
    <lineage>
        <taxon>Bacteria</taxon>
        <taxon>Bacillati</taxon>
        <taxon>Actinomycetota</taxon>
        <taxon>Actinomycetota incertae sedis</taxon>
        <taxon>Candidatus Hakubellales</taxon>
        <taxon>Candidatus Hakubellaceae</taxon>
        <taxon>Candidatus Hakubella</taxon>
    </lineage>
</organism>
<feature type="compositionally biased region" description="Low complexity" evidence="1">
    <location>
        <begin position="553"/>
        <end position="574"/>
    </location>
</feature>
<sequence>MQVIHATCAAIDGFPVCNRRAGEWRVCPSNVRRDTLRQTRLLRLVVFWPQRRITQDSNSFNNDVWGREASQEFSLSPSWCRRWLAQGHFGANVSGFDRWTSSSEKAGLAASGLKRTTGRPLGRVPVRNEDRKLWDRSSCHREELKVMLDADTPVADGAGCCNRGSATRKGIKDDTLAKRQGRTDYLTHERLWLERWMRRDLPLDGARRRTADYIAKGLILTNPPKSAGFPLPEVVLHAPLARFSEEPPWLPTGSRHDRHLIKLLVSVLGAVSATESLNQANDLSSLLEAGLDQRNVNQVRKKGVGRNKHVPARHEYADCARGPVHEEALQLQPLLVAEHSEAWQGSAGEAIEGRGNPPYSTPTASELRRFFRGVLLKAIWGISHNGVNAVRFPVIEPREAIAMDKFVKVQSSGVMRTRFAHSEGRGVRLVKVVGPIPEGFPEEGKCFTRVFAEDSFDVVRQKVSPDQEFFRFDAQESAQACNHGEGRSRLTALQPGHVSLAHMEAPSEISQRPSPGKARGSEPLPQLPPCGGLSEVDSYLAWLHNQNNSRVYRSSQPSSRRAASRRGSANNGMQRTALRAAAACQALGF</sequence>
<gene>
    <name evidence="2" type="ORF">HKBW3S43_01311</name>
</gene>
<dbReference type="AlphaFoldDB" id="A0A6V8PTP9"/>
<feature type="region of interest" description="Disordered" evidence="1">
    <location>
        <begin position="504"/>
        <end position="529"/>
    </location>
</feature>
<dbReference type="Proteomes" id="UP000576480">
    <property type="component" value="Unassembled WGS sequence"/>
</dbReference>
<evidence type="ECO:0000256" key="1">
    <source>
        <dbReference type="SAM" id="MobiDB-lite"/>
    </source>
</evidence>
<reference evidence="2 3" key="1">
    <citation type="journal article" date="2020" name="Front. Microbiol.">
        <title>Single-cell genomics of novel Actinobacteria with the Wood-Ljungdahl pathway discovered in a serpentinizing system.</title>
        <authorList>
            <person name="Merino N."/>
            <person name="Kawai M."/>
            <person name="Boyd E.S."/>
            <person name="Colman D.R."/>
            <person name="McGlynn S.E."/>
            <person name="Nealson K.H."/>
            <person name="Kurokawa K."/>
            <person name="Hongoh Y."/>
        </authorList>
    </citation>
    <scope>NUCLEOTIDE SEQUENCE [LARGE SCALE GENOMIC DNA]</scope>
    <source>
        <strain evidence="2 3">S43</strain>
    </source>
</reference>
<evidence type="ECO:0000313" key="3">
    <source>
        <dbReference type="Proteomes" id="UP000576480"/>
    </source>
</evidence>
<dbReference type="EMBL" id="BLSB01000124">
    <property type="protein sequence ID" value="GFP35520.1"/>
    <property type="molecule type" value="Genomic_DNA"/>
</dbReference>
<proteinExistence type="predicted"/>
<feature type="region of interest" description="Disordered" evidence="1">
    <location>
        <begin position="550"/>
        <end position="574"/>
    </location>
</feature>